<dbReference type="InterPro" id="IPR029063">
    <property type="entry name" value="SAM-dependent_MTases_sf"/>
</dbReference>
<comment type="caution">
    <text evidence="3">The sequence shown here is derived from an EMBL/GenBank/DDBJ whole genome shotgun (WGS) entry which is preliminary data.</text>
</comment>
<name>A0A1F7YMQ9_9BACT</name>
<proteinExistence type="predicted"/>
<gene>
    <name evidence="3" type="ORF">A2628_03365</name>
</gene>
<dbReference type="CDD" id="cd02440">
    <property type="entry name" value="AdoMet_MTases"/>
    <property type="match status" value="1"/>
</dbReference>
<evidence type="ECO:0000256" key="1">
    <source>
        <dbReference type="ARBA" id="ARBA00022679"/>
    </source>
</evidence>
<dbReference type="InterPro" id="IPR050447">
    <property type="entry name" value="Erg6_SMT_methyltransf"/>
</dbReference>
<evidence type="ECO:0000313" key="4">
    <source>
        <dbReference type="Proteomes" id="UP000179221"/>
    </source>
</evidence>
<dbReference type="Pfam" id="PF08241">
    <property type="entry name" value="Methyltransf_11"/>
    <property type="match status" value="1"/>
</dbReference>
<protein>
    <recommendedName>
        <fullName evidence="2">Methyltransferase type 11 domain-containing protein</fullName>
    </recommendedName>
</protein>
<dbReference type="Gene3D" id="3.40.50.150">
    <property type="entry name" value="Vaccinia Virus protein VP39"/>
    <property type="match status" value="1"/>
</dbReference>
<keyword evidence="1" id="KW-0808">Transferase</keyword>
<dbReference type="PANTHER" id="PTHR44068:SF11">
    <property type="entry name" value="GERANYL DIPHOSPHATE 2-C-METHYLTRANSFERASE"/>
    <property type="match status" value="1"/>
</dbReference>
<reference evidence="3 4" key="1">
    <citation type="journal article" date="2016" name="Nat. Commun.">
        <title>Thousands of microbial genomes shed light on interconnected biogeochemical processes in an aquifer system.</title>
        <authorList>
            <person name="Anantharaman K."/>
            <person name="Brown C.T."/>
            <person name="Hug L.A."/>
            <person name="Sharon I."/>
            <person name="Castelle C.J."/>
            <person name="Probst A.J."/>
            <person name="Thomas B.C."/>
            <person name="Singh A."/>
            <person name="Wilkins M.J."/>
            <person name="Karaoz U."/>
            <person name="Brodie E.L."/>
            <person name="Williams K.H."/>
            <person name="Hubbard S.S."/>
            <person name="Banfield J.F."/>
        </authorList>
    </citation>
    <scope>NUCLEOTIDE SEQUENCE [LARGE SCALE GENOMIC DNA]</scope>
</reference>
<organism evidence="3 4">
    <name type="scientific">Candidatus Woesebacteria bacterium RIFCSPHIGHO2_01_FULL_40_22</name>
    <dbReference type="NCBI Taxonomy" id="1802499"/>
    <lineage>
        <taxon>Bacteria</taxon>
        <taxon>Candidatus Woeseibacteriota</taxon>
    </lineage>
</organism>
<evidence type="ECO:0000313" key="3">
    <source>
        <dbReference type="EMBL" id="OGM27898.1"/>
    </source>
</evidence>
<dbReference type="AlphaFoldDB" id="A0A1F7YMQ9"/>
<sequence length="210" mass="24111">MIALLRMPKAKLTFNYLKHTSTNPVRKWTINSLYKSIFEMLKNISISSVLDAGGGEGFTLDRFKKANIGEKLVCIDNSQEAISLGKEIFSNLDLRIGDIYKLSFRDKTFDLVICTEVLEHLTTPRKALKEMIRVSKKYLILSVPNEPIFSLKNLVIGRNITRFGSSKGHINWWTARAFEKFVKKENVKILKSKHPFPFTVVLLKKLNFKS</sequence>
<evidence type="ECO:0000259" key="2">
    <source>
        <dbReference type="Pfam" id="PF08241"/>
    </source>
</evidence>
<feature type="domain" description="Methyltransferase type 11" evidence="2">
    <location>
        <begin position="50"/>
        <end position="137"/>
    </location>
</feature>
<dbReference type="GO" id="GO:0008757">
    <property type="term" value="F:S-adenosylmethionine-dependent methyltransferase activity"/>
    <property type="evidence" value="ECO:0007669"/>
    <property type="project" value="InterPro"/>
</dbReference>
<dbReference type="EMBL" id="MGGL01000001">
    <property type="protein sequence ID" value="OGM27898.1"/>
    <property type="molecule type" value="Genomic_DNA"/>
</dbReference>
<dbReference type="InterPro" id="IPR013216">
    <property type="entry name" value="Methyltransf_11"/>
</dbReference>
<dbReference type="SUPFAM" id="SSF53335">
    <property type="entry name" value="S-adenosyl-L-methionine-dependent methyltransferases"/>
    <property type="match status" value="1"/>
</dbReference>
<dbReference type="Proteomes" id="UP000179221">
    <property type="component" value="Unassembled WGS sequence"/>
</dbReference>
<accession>A0A1F7YMQ9</accession>
<dbReference type="PANTHER" id="PTHR44068">
    <property type="entry name" value="ZGC:194242"/>
    <property type="match status" value="1"/>
</dbReference>